<dbReference type="InterPro" id="IPR036942">
    <property type="entry name" value="Beta-barrel_TonB_sf"/>
</dbReference>
<evidence type="ECO:0000256" key="14">
    <source>
        <dbReference type="SAM" id="MobiDB-lite"/>
    </source>
</evidence>
<dbReference type="Gene3D" id="3.55.50.30">
    <property type="match status" value="1"/>
</dbReference>
<evidence type="ECO:0000256" key="5">
    <source>
        <dbReference type="ARBA" id="ARBA00022496"/>
    </source>
</evidence>
<reference evidence="17 18" key="1">
    <citation type="submission" date="2018-09" db="EMBL/GenBank/DDBJ databases">
        <title>Altererythrobacter spongiae sp. nov., isolated from a marine sponge.</title>
        <authorList>
            <person name="Zhuang L."/>
            <person name="Luo L."/>
        </authorList>
    </citation>
    <scope>NUCLEOTIDE SEQUENCE [LARGE SCALE GENOMIC DNA]</scope>
    <source>
        <strain evidence="17 18">HN-Y73</strain>
    </source>
</reference>
<dbReference type="PANTHER" id="PTHR32552">
    <property type="entry name" value="FERRICHROME IRON RECEPTOR-RELATED"/>
    <property type="match status" value="1"/>
</dbReference>
<evidence type="ECO:0000256" key="15">
    <source>
        <dbReference type="SAM" id="SignalP"/>
    </source>
</evidence>
<keyword evidence="7" id="KW-0408">Iron</keyword>
<dbReference type="GO" id="GO:0009279">
    <property type="term" value="C:cell outer membrane"/>
    <property type="evidence" value="ECO:0007669"/>
    <property type="project" value="UniProtKB-SubCell"/>
</dbReference>
<feature type="signal peptide" evidence="15">
    <location>
        <begin position="1"/>
        <end position="31"/>
    </location>
</feature>
<dbReference type="SUPFAM" id="SSF56935">
    <property type="entry name" value="Porins"/>
    <property type="match status" value="1"/>
</dbReference>
<dbReference type="NCBIfam" id="TIGR01783">
    <property type="entry name" value="TonB-siderophor"/>
    <property type="match status" value="1"/>
</dbReference>
<evidence type="ECO:0000256" key="7">
    <source>
        <dbReference type="ARBA" id="ARBA00023004"/>
    </source>
</evidence>
<dbReference type="PROSITE" id="PS52016">
    <property type="entry name" value="TONB_DEPENDENT_REC_3"/>
    <property type="match status" value="1"/>
</dbReference>
<evidence type="ECO:0000256" key="2">
    <source>
        <dbReference type="ARBA" id="ARBA00009810"/>
    </source>
</evidence>
<feature type="domain" description="Secretin/TonB short N-terminal" evidence="16">
    <location>
        <begin position="59"/>
        <end position="109"/>
    </location>
</feature>
<evidence type="ECO:0000256" key="4">
    <source>
        <dbReference type="ARBA" id="ARBA00022452"/>
    </source>
</evidence>
<comment type="similarity">
    <text evidence="2 12 13">Belongs to the TonB-dependent receptor family.</text>
</comment>
<feature type="chain" id="PRO_5019429647" evidence="15">
    <location>
        <begin position="32"/>
        <end position="818"/>
    </location>
</feature>
<protein>
    <submittedName>
        <fullName evidence="17">TonB-dependent siderophore receptor</fullName>
    </submittedName>
</protein>
<evidence type="ECO:0000256" key="1">
    <source>
        <dbReference type="ARBA" id="ARBA00004571"/>
    </source>
</evidence>
<dbReference type="InterPro" id="IPR010105">
    <property type="entry name" value="TonB_sidphr_rcpt"/>
</dbReference>
<proteinExistence type="inferred from homology"/>
<dbReference type="InterPro" id="IPR037066">
    <property type="entry name" value="Plug_dom_sf"/>
</dbReference>
<dbReference type="SMART" id="SM00965">
    <property type="entry name" value="STN"/>
    <property type="match status" value="1"/>
</dbReference>
<keyword evidence="9 12" id="KW-0472">Membrane</keyword>
<dbReference type="GO" id="GO:0015891">
    <property type="term" value="P:siderophore transport"/>
    <property type="evidence" value="ECO:0007669"/>
    <property type="project" value="InterPro"/>
</dbReference>
<sequence length="818" mass="88884">MGAGRARQTMSAILLASAAIGPMMIAPAVQAQDMAARRFDIPAQSLADALVSFGIQSGLQVTANGAPLRGIQSKGVRGTMAPMRALSSLLQGTGFTFRINGDVVTLEPAPKAAGDGAIRLGPVRVAGQSAASANYSPTSDPAATEGSGSYTASGPSVTATGLSMSLRETPQSVTVVTRQKMDDFGLETLADVLEQAPGVTVSRQANAIDFGSRGNALNLRIDGNRHYTSAPWYFLTSSMYSLDDMADIDRVEIVKGSTGLTDGDGYYGGTINLIRKRPTPEFQASLSGTAGSWNSYRADADISGPVNASGTIRARGVAAWRDADTFRDHESEKNIMLYGTVDVDLTPDTLLNLGVNYKHRVQRGYGATRPIMAYNGAGDFIGLQPRSFNPGAPWAGYKQDALNLFGSLEHQFANGWTAKLQFGRERIETPEMRIGVLGNDHGATLRLYFEDIWQRNEFVSAKFRGPFDLLGQTHELVIGAGASSSRTRNRQSIGLHLSGDQFTYDYATGGAVIPRPTADELAAADFSSDRWFTKRHHVYAAGRFTIADPLHVIAGIRVSSFDQRNHSDAYDFYNYSLRERGVVTLYGGITLDVLRNVTLYGSYARIFQAQNSLDVNGNTLPPLRGITYEAGAKGEFFDKRLNASLSYFWMKADNEAEATGEYVLDTDQAAYRPVMGATRRGFEVEISGELLPGWQAQGGFTLNDSSLGNASRNPKHQFKLTSSYHVSEGRFAGLSLGGGVRWQSAISVSNTAVRLRQDAYWLVDMMAGYQVSEGVTVGLNIDNLLDKRYFSGVTNFTDLFYTWGQPRSFKASIRYRFR</sequence>
<accession>A0A420EPS8</accession>
<evidence type="ECO:0000256" key="3">
    <source>
        <dbReference type="ARBA" id="ARBA00022448"/>
    </source>
</evidence>
<dbReference type="PANTHER" id="PTHR32552:SF74">
    <property type="entry name" value="HYDROXAMATE SIDEROPHORE RECEPTOR FHUE"/>
    <property type="match status" value="1"/>
</dbReference>
<keyword evidence="6 12" id="KW-0812">Transmembrane</keyword>
<dbReference type="Pfam" id="PF00593">
    <property type="entry name" value="TonB_dep_Rec_b-barrel"/>
    <property type="match status" value="1"/>
</dbReference>
<comment type="caution">
    <text evidence="17">The sequence shown here is derived from an EMBL/GenBank/DDBJ whole genome shotgun (WGS) entry which is preliminary data.</text>
</comment>
<evidence type="ECO:0000256" key="9">
    <source>
        <dbReference type="ARBA" id="ARBA00023136"/>
    </source>
</evidence>
<dbReference type="Proteomes" id="UP000284395">
    <property type="component" value="Unassembled WGS sequence"/>
</dbReference>
<keyword evidence="4 12" id="KW-1134">Transmembrane beta strand</keyword>
<dbReference type="Pfam" id="PF07715">
    <property type="entry name" value="Plug"/>
    <property type="match status" value="1"/>
</dbReference>
<keyword evidence="5" id="KW-0406">Ion transport</keyword>
<evidence type="ECO:0000256" key="10">
    <source>
        <dbReference type="ARBA" id="ARBA00023170"/>
    </source>
</evidence>
<keyword evidence="11 12" id="KW-0998">Cell outer membrane</keyword>
<dbReference type="Gene3D" id="2.40.170.20">
    <property type="entry name" value="TonB-dependent receptor, beta-barrel domain"/>
    <property type="match status" value="1"/>
</dbReference>
<evidence type="ECO:0000259" key="16">
    <source>
        <dbReference type="SMART" id="SM00965"/>
    </source>
</evidence>
<dbReference type="InterPro" id="IPR011662">
    <property type="entry name" value="Secretin/TonB_short_N"/>
</dbReference>
<gene>
    <name evidence="17" type="ORF">D6851_05560</name>
</gene>
<name>A0A420EPS8_9SPHN</name>
<evidence type="ECO:0000313" key="18">
    <source>
        <dbReference type="Proteomes" id="UP000284395"/>
    </source>
</evidence>
<keyword evidence="15" id="KW-0732">Signal</keyword>
<dbReference type="CDD" id="cd01347">
    <property type="entry name" value="ligand_gated_channel"/>
    <property type="match status" value="1"/>
</dbReference>
<evidence type="ECO:0000256" key="11">
    <source>
        <dbReference type="ARBA" id="ARBA00023237"/>
    </source>
</evidence>
<dbReference type="Gene3D" id="2.170.130.10">
    <property type="entry name" value="TonB-dependent receptor, plug domain"/>
    <property type="match status" value="1"/>
</dbReference>
<comment type="subcellular location">
    <subcellularLocation>
        <location evidence="1 12">Cell outer membrane</location>
        <topology evidence="1 12">Multi-pass membrane protein</topology>
    </subcellularLocation>
</comment>
<evidence type="ECO:0000256" key="13">
    <source>
        <dbReference type="RuleBase" id="RU003357"/>
    </source>
</evidence>
<keyword evidence="8 13" id="KW-0798">TonB box</keyword>
<keyword evidence="18" id="KW-1185">Reference proteome</keyword>
<evidence type="ECO:0000256" key="8">
    <source>
        <dbReference type="ARBA" id="ARBA00023077"/>
    </source>
</evidence>
<dbReference type="AlphaFoldDB" id="A0A420EPS8"/>
<dbReference type="EMBL" id="RAPF01000002">
    <property type="protein sequence ID" value="RKF22677.1"/>
    <property type="molecule type" value="Genomic_DNA"/>
</dbReference>
<organism evidence="17 18">
    <name type="scientific">Altericroceibacterium spongiae</name>
    <dbReference type="NCBI Taxonomy" id="2320269"/>
    <lineage>
        <taxon>Bacteria</taxon>
        <taxon>Pseudomonadati</taxon>
        <taxon>Pseudomonadota</taxon>
        <taxon>Alphaproteobacteria</taxon>
        <taxon>Sphingomonadales</taxon>
        <taxon>Erythrobacteraceae</taxon>
        <taxon>Altericroceibacterium</taxon>
    </lineage>
</organism>
<keyword evidence="10 17" id="KW-0675">Receptor</keyword>
<feature type="region of interest" description="Disordered" evidence="14">
    <location>
        <begin position="131"/>
        <end position="154"/>
    </location>
</feature>
<keyword evidence="5" id="KW-0410">Iron transport</keyword>
<dbReference type="InterPro" id="IPR039426">
    <property type="entry name" value="TonB-dep_rcpt-like"/>
</dbReference>
<evidence type="ECO:0000256" key="6">
    <source>
        <dbReference type="ARBA" id="ARBA00022692"/>
    </source>
</evidence>
<dbReference type="GO" id="GO:0015344">
    <property type="term" value="F:siderophore uptake transmembrane transporter activity"/>
    <property type="evidence" value="ECO:0007669"/>
    <property type="project" value="TreeGrafter"/>
</dbReference>
<dbReference type="GO" id="GO:0038023">
    <property type="term" value="F:signaling receptor activity"/>
    <property type="evidence" value="ECO:0007669"/>
    <property type="project" value="InterPro"/>
</dbReference>
<dbReference type="InterPro" id="IPR012910">
    <property type="entry name" value="Plug_dom"/>
</dbReference>
<dbReference type="InterPro" id="IPR000531">
    <property type="entry name" value="Beta-barrel_TonB"/>
</dbReference>
<keyword evidence="3 12" id="KW-0813">Transport</keyword>
<evidence type="ECO:0000256" key="12">
    <source>
        <dbReference type="PROSITE-ProRule" id="PRU01360"/>
    </source>
</evidence>
<evidence type="ECO:0000313" key="17">
    <source>
        <dbReference type="EMBL" id="RKF22677.1"/>
    </source>
</evidence>